<name>A0A106BSZ0_THIDE</name>
<gene>
    <name evidence="2" type="ORF">ABW22_03595</name>
</gene>
<keyword evidence="1" id="KW-0812">Transmembrane</keyword>
<evidence type="ECO:0000313" key="2">
    <source>
        <dbReference type="EMBL" id="KVW97843.1"/>
    </source>
</evidence>
<sequence>MADPSPNQPKRRGLVVSIGLNAVLLVLVCGLALYAFMLNVDLGDVKRRLSKEVETRQQAERYLIEARNQLTDSLREIEQLKAQLAYRGTDVQQALETAKPALPVVIGFRSSMLGQGLVAMIENTSDRYLTVVLAVRNPTLSTANRFQLELDPRSRTDFGHLEGWQFASGDEVGLFSDAFGALKITVP</sequence>
<protein>
    <submittedName>
        <fullName evidence="2">Uncharacterized protein</fullName>
    </submittedName>
</protein>
<dbReference type="RefSeq" id="WP_059752026.1">
    <property type="nucleotide sequence ID" value="NZ_LDUG01000014.1"/>
</dbReference>
<dbReference type="STRING" id="1123392.GCA_000376425_01537"/>
<accession>A0A106BSZ0</accession>
<keyword evidence="1" id="KW-1133">Transmembrane helix</keyword>
<proteinExistence type="predicted"/>
<keyword evidence="1" id="KW-0472">Membrane</keyword>
<dbReference type="PATRIC" id="fig|36861.3.peg.165"/>
<evidence type="ECO:0000256" key="1">
    <source>
        <dbReference type="SAM" id="Phobius"/>
    </source>
</evidence>
<dbReference type="AlphaFoldDB" id="A0A106BSZ0"/>
<dbReference type="Proteomes" id="UP000064243">
    <property type="component" value="Unassembled WGS sequence"/>
</dbReference>
<dbReference type="EMBL" id="LDUG01000014">
    <property type="protein sequence ID" value="KVW97843.1"/>
    <property type="molecule type" value="Genomic_DNA"/>
</dbReference>
<reference evidence="2 3" key="1">
    <citation type="journal article" date="2015" name="Appl. Environ. Microbiol.">
        <title>Aerobic and Anaerobic Thiosulfate Oxidation by a Cold-Adapted, Subglacial Chemoautotroph.</title>
        <authorList>
            <person name="Harrold Z.R."/>
            <person name="Skidmore M.L."/>
            <person name="Hamilton T.L."/>
            <person name="Desch L."/>
            <person name="Amada K."/>
            <person name="van Gelder W."/>
            <person name="Glover K."/>
            <person name="Roden E.E."/>
            <person name="Boyd E.S."/>
        </authorList>
    </citation>
    <scope>NUCLEOTIDE SEQUENCE [LARGE SCALE GENOMIC DNA]</scope>
    <source>
        <strain evidence="2 3">RG</strain>
    </source>
</reference>
<evidence type="ECO:0000313" key="3">
    <source>
        <dbReference type="Proteomes" id="UP000064243"/>
    </source>
</evidence>
<feature type="transmembrane region" description="Helical" evidence="1">
    <location>
        <begin position="14"/>
        <end position="38"/>
    </location>
</feature>
<organism evidence="2 3">
    <name type="scientific">Thiobacillus denitrificans</name>
    <dbReference type="NCBI Taxonomy" id="36861"/>
    <lineage>
        <taxon>Bacteria</taxon>
        <taxon>Pseudomonadati</taxon>
        <taxon>Pseudomonadota</taxon>
        <taxon>Betaproteobacteria</taxon>
        <taxon>Nitrosomonadales</taxon>
        <taxon>Thiobacillaceae</taxon>
        <taxon>Thiobacillus</taxon>
    </lineage>
</organism>
<comment type="caution">
    <text evidence="2">The sequence shown here is derived from an EMBL/GenBank/DDBJ whole genome shotgun (WGS) entry which is preliminary data.</text>
</comment>
<dbReference type="OrthoDB" id="8560871at2"/>
<keyword evidence="3" id="KW-1185">Reference proteome</keyword>